<proteinExistence type="predicted"/>
<dbReference type="Proteomes" id="UP001309705">
    <property type="component" value="Unassembled WGS sequence"/>
</dbReference>
<sequence length="212" mass="24293">MSDSDLFHQLDEVFNGILAGMSAQGRRASARDIAIALRRSQQQRIARQQNPDGSQYEERRRRISKTHRRLRVVYRGRLRELVNWRHTTGRGNARMVTGQDTEKGAQRSLRRADIEAWLEIDLAETQKNITKKQSMFHRIRTAKWLRTKADAAGATVGFSGVAARIARAHQFGLKDKISGNVLVTYPRRELLGLSEADRRIIAEKMIESMRLS</sequence>
<feature type="region of interest" description="Disordered" evidence="1">
    <location>
        <begin position="41"/>
        <end position="62"/>
    </location>
</feature>
<evidence type="ECO:0000313" key="3">
    <source>
        <dbReference type="Proteomes" id="UP001309705"/>
    </source>
</evidence>
<evidence type="ECO:0000256" key="1">
    <source>
        <dbReference type="SAM" id="MobiDB-lite"/>
    </source>
</evidence>
<dbReference type="NCBIfam" id="TIGR01635">
    <property type="entry name" value="tail_comp_S"/>
    <property type="match status" value="2"/>
</dbReference>
<accession>A0ABU6JS91</accession>
<dbReference type="RefSeq" id="WP_327618331.1">
    <property type="nucleotide sequence ID" value="NZ_JAYWTM010000009.1"/>
</dbReference>
<dbReference type="EMBL" id="JAYWTM010000009">
    <property type="protein sequence ID" value="MEC5343362.1"/>
    <property type="molecule type" value="Genomic_DNA"/>
</dbReference>
<evidence type="ECO:0000313" key="2">
    <source>
        <dbReference type="EMBL" id="MEC5343362.1"/>
    </source>
</evidence>
<organism evidence="2 3">
    <name type="scientific">Brenneria populi</name>
    <dbReference type="NCBI Taxonomy" id="1505588"/>
    <lineage>
        <taxon>Bacteria</taxon>
        <taxon>Pseudomonadati</taxon>
        <taxon>Pseudomonadota</taxon>
        <taxon>Gammaproteobacteria</taxon>
        <taxon>Enterobacterales</taxon>
        <taxon>Pectobacteriaceae</taxon>
        <taxon>Brenneria</taxon>
    </lineage>
</organism>
<gene>
    <name evidence="2" type="ORF">VSX58_12240</name>
</gene>
<protein>
    <submittedName>
        <fullName evidence="2">Phage virion morphogenesis protein</fullName>
    </submittedName>
</protein>
<name>A0ABU6JS91_9GAMM</name>
<reference evidence="2 3" key="1">
    <citation type="journal article" date="2017" name="Int. J. Syst. Evol. Microbiol.">
        <title>Brenneria populi subsp. brevivirga subsp. nov. isolated from symptomatic bark of Populus x euramericana canker, and description of Brenneria populi subsp. populi subsp. nov.</title>
        <authorList>
            <person name="Zheng M.H."/>
            <person name="Piao C.G."/>
            <person name="Xue H."/>
            <person name="Guo M.W."/>
            <person name="Li Y."/>
        </authorList>
    </citation>
    <scope>NUCLEOTIDE SEQUENCE [LARGE SCALE GENOMIC DNA]</scope>
    <source>
        <strain evidence="2 3">D9-5</strain>
    </source>
</reference>
<keyword evidence="3" id="KW-1185">Reference proteome</keyword>
<dbReference type="InterPro" id="IPR006522">
    <property type="entry name" value="Phage_virion_morphogenesis"/>
</dbReference>
<comment type="caution">
    <text evidence="2">The sequence shown here is derived from an EMBL/GenBank/DDBJ whole genome shotgun (WGS) entry which is preliminary data.</text>
</comment>
<dbReference type="Pfam" id="PF05069">
    <property type="entry name" value="Phage_tail_S"/>
    <property type="match status" value="2"/>
</dbReference>